<evidence type="ECO:0000313" key="3">
    <source>
        <dbReference type="Proteomes" id="UP001162891"/>
    </source>
</evidence>
<organism evidence="2 3">
    <name type="scientific">Anaeromyxobacter oryzae</name>
    <dbReference type="NCBI Taxonomy" id="2918170"/>
    <lineage>
        <taxon>Bacteria</taxon>
        <taxon>Pseudomonadati</taxon>
        <taxon>Myxococcota</taxon>
        <taxon>Myxococcia</taxon>
        <taxon>Myxococcales</taxon>
        <taxon>Cystobacterineae</taxon>
        <taxon>Anaeromyxobacteraceae</taxon>
        <taxon>Anaeromyxobacter</taxon>
    </lineage>
</organism>
<dbReference type="InterPro" id="IPR025491">
    <property type="entry name" value="DUF4382"/>
</dbReference>
<feature type="domain" description="DUF4382" evidence="1">
    <location>
        <begin position="32"/>
        <end position="171"/>
    </location>
</feature>
<dbReference type="Proteomes" id="UP001162891">
    <property type="component" value="Chromosome"/>
</dbReference>
<dbReference type="Pfam" id="PF14321">
    <property type="entry name" value="DUF4382"/>
    <property type="match status" value="1"/>
</dbReference>
<evidence type="ECO:0000313" key="2">
    <source>
        <dbReference type="EMBL" id="BDG03774.1"/>
    </source>
</evidence>
<protein>
    <recommendedName>
        <fullName evidence="1">DUF4382 domain-containing protein</fullName>
    </recommendedName>
</protein>
<dbReference type="EMBL" id="AP025591">
    <property type="protein sequence ID" value="BDG03774.1"/>
    <property type="molecule type" value="Genomic_DNA"/>
</dbReference>
<accession>A0ABN6MS19</accession>
<keyword evidence="3" id="KW-1185">Reference proteome</keyword>
<dbReference type="PROSITE" id="PS51257">
    <property type="entry name" value="PROKAR_LIPOPROTEIN"/>
    <property type="match status" value="1"/>
</dbReference>
<sequence>MNGHRRNSIVAGAAVIVAIATVAACSQQRGPGQLAVKLVDAPNPNVTAINVNVTAVRTHEAGIGWRTVSDVPVRVDLMKLKDSVQDLGLVNLPAGTITQIRLLVSKDGNTAVVDGVEVPLVVPSGTESGIKIGGPWEIGPCALTTVTLDFDGDKSISVHPTGSGDEWILRPVVRTKKTEHAPGTCNGDEGGTGPGGTGAACTEPQQCLSGECNDGACAPGGPGVPCKAAADCASGTCGPDDLCAPGDAGGAGTPCTADTQCLSNACGQDGLCAPGGQGTTCHVDADCAAAFFCAGTVCAERTNL</sequence>
<dbReference type="RefSeq" id="WP_248362114.1">
    <property type="nucleotide sequence ID" value="NZ_AP025591.1"/>
</dbReference>
<proteinExistence type="predicted"/>
<evidence type="ECO:0000259" key="1">
    <source>
        <dbReference type="Pfam" id="PF14321"/>
    </source>
</evidence>
<gene>
    <name evidence="2" type="ORF">AMOR_27700</name>
</gene>
<name>A0ABN6MS19_9BACT</name>
<reference evidence="3" key="1">
    <citation type="journal article" date="2022" name="Int. J. Syst. Evol. Microbiol.">
        <title>Anaeromyxobacter oryzae sp. nov., Anaeromyxobacter diazotrophicus sp. nov. and Anaeromyxobacter paludicola sp. nov., isolated from paddy soils.</title>
        <authorList>
            <person name="Itoh H."/>
            <person name="Xu Z."/>
            <person name="Mise K."/>
            <person name="Masuda Y."/>
            <person name="Ushijima N."/>
            <person name="Hayakawa C."/>
            <person name="Shiratori Y."/>
            <person name="Senoo K."/>
        </authorList>
    </citation>
    <scope>NUCLEOTIDE SEQUENCE [LARGE SCALE GENOMIC DNA]</scope>
    <source>
        <strain evidence="3">Red232</strain>
    </source>
</reference>